<feature type="region of interest" description="Disordered" evidence="1">
    <location>
        <begin position="52"/>
        <end position="136"/>
    </location>
</feature>
<protein>
    <submittedName>
        <fullName evidence="2">Uncharacterized protein</fullName>
    </submittedName>
</protein>
<evidence type="ECO:0000313" key="2">
    <source>
        <dbReference type="EMBL" id="KAF5217018.1"/>
    </source>
</evidence>
<evidence type="ECO:0000313" key="3">
    <source>
        <dbReference type="Proteomes" id="UP000583944"/>
    </source>
</evidence>
<comment type="caution">
    <text evidence="2">The sequence shown here is derived from an EMBL/GenBank/DDBJ whole genome shotgun (WGS) entry which is preliminary data.</text>
</comment>
<name>A0A7J6XT29_TRYCR</name>
<feature type="compositionally biased region" description="Basic residues" evidence="1">
    <location>
        <begin position="109"/>
        <end position="123"/>
    </location>
</feature>
<organism evidence="2 3">
    <name type="scientific">Trypanosoma cruzi</name>
    <dbReference type="NCBI Taxonomy" id="5693"/>
    <lineage>
        <taxon>Eukaryota</taxon>
        <taxon>Discoba</taxon>
        <taxon>Euglenozoa</taxon>
        <taxon>Kinetoplastea</taxon>
        <taxon>Metakinetoplastina</taxon>
        <taxon>Trypanosomatida</taxon>
        <taxon>Trypanosomatidae</taxon>
        <taxon>Trypanosoma</taxon>
        <taxon>Schizotrypanum</taxon>
    </lineage>
</organism>
<dbReference type="AlphaFoldDB" id="A0A7J6XT29"/>
<evidence type="ECO:0000256" key="1">
    <source>
        <dbReference type="SAM" id="MobiDB-lite"/>
    </source>
</evidence>
<dbReference type="EMBL" id="JABDHM010000160">
    <property type="protein sequence ID" value="KAF5217018.1"/>
    <property type="molecule type" value="Genomic_DNA"/>
</dbReference>
<dbReference type="Proteomes" id="UP000583944">
    <property type="component" value="Unassembled WGS sequence"/>
</dbReference>
<sequence length="358" mass="39560">MIPSSYPEAGLGHSILVHPPPQPPLLNPFQWITTRSPPLETRRHLHHYSCASNRSLHPHCSNRPSRVQKPHRTTARRGHTPAAHGQSSSSPSLLSLACSLQHKLTTRQQRVKAKRRDKSHSHAPSHPAMRVTHQNNNLVDAVQQQSKKKEELSSPCTVPHTHTVTITVIPSPQALTGTPRSLQHAPLQHRPRNRRALPAHAAVMHSRCAATYATSSLSPAAPCPPRPPQSLPCHRYAQHTQRHNVVPPLLPNHERSTQLVLAHVLHALQPPADPPHRHALHLVVLIVLGADPPILSIHVLVLQEAAEGSHVCVKDPKVRGVVVSHPRSVPRTSPHPPIAHTQGRCHGREREVRRKTHA</sequence>
<feature type="compositionally biased region" description="Basic residues" evidence="1">
    <location>
        <begin position="66"/>
        <end position="79"/>
    </location>
</feature>
<feature type="compositionally biased region" description="Low complexity" evidence="1">
    <location>
        <begin position="87"/>
        <end position="100"/>
    </location>
</feature>
<accession>A0A7J6XT29</accession>
<gene>
    <name evidence="2" type="ORF">ECC02_010170</name>
</gene>
<feature type="region of interest" description="Disordered" evidence="1">
    <location>
        <begin position="325"/>
        <end position="358"/>
    </location>
</feature>
<dbReference type="VEuPathDB" id="TriTrypDB:ECC02_010170"/>
<reference evidence="2 3" key="1">
    <citation type="journal article" date="2019" name="Genome Biol. Evol.">
        <title>Nanopore Sequencing Significantly Improves Genome Assembly of the Protozoan Parasite Trypanosoma cruzi.</title>
        <authorList>
            <person name="Diaz-Viraque F."/>
            <person name="Pita S."/>
            <person name="Greif G."/>
            <person name="de Souza R.C.M."/>
            <person name="Iraola G."/>
            <person name="Robello C."/>
        </authorList>
    </citation>
    <scope>NUCLEOTIDE SEQUENCE [LARGE SCALE GENOMIC DNA]</scope>
    <source>
        <strain evidence="2 3">Berenice</strain>
    </source>
</reference>
<proteinExistence type="predicted"/>